<name>A0A7R9CDA9_TIMCR</name>
<accession>A0A7R9CDA9</accession>
<reference evidence="1" key="1">
    <citation type="submission" date="2020-11" db="EMBL/GenBank/DDBJ databases">
        <authorList>
            <person name="Tran Van P."/>
        </authorList>
    </citation>
    <scope>NUCLEOTIDE SEQUENCE</scope>
</reference>
<dbReference type="AlphaFoldDB" id="A0A7R9CDA9"/>
<dbReference type="EMBL" id="OC316937">
    <property type="protein sequence ID" value="CAD7394341.1"/>
    <property type="molecule type" value="Genomic_DNA"/>
</dbReference>
<protein>
    <submittedName>
        <fullName evidence="1">Uncharacterized protein</fullName>
    </submittedName>
</protein>
<organism evidence="1">
    <name type="scientific">Timema cristinae</name>
    <name type="common">Walking stick</name>
    <dbReference type="NCBI Taxonomy" id="61476"/>
    <lineage>
        <taxon>Eukaryota</taxon>
        <taxon>Metazoa</taxon>
        <taxon>Ecdysozoa</taxon>
        <taxon>Arthropoda</taxon>
        <taxon>Hexapoda</taxon>
        <taxon>Insecta</taxon>
        <taxon>Pterygota</taxon>
        <taxon>Neoptera</taxon>
        <taxon>Polyneoptera</taxon>
        <taxon>Phasmatodea</taxon>
        <taxon>Timematodea</taxon>
        <taxon>Timematoidea</taxon>
        <taxon>Timematidae</taxon>
        <taxon>Timema</taxon>
    </lineage>
</organism>
<evidence type="ECO:0000313" key="1">
    <source>
        <dbReference type="EMBL" id="CAD7394341.1"/>
    </source>
</evidence>
<sequence length="146" mass="16709">MGRTHEGGPSGPDPPLVVLRWNHWEKIDTMRKGTREFKNGRPTEVHSRLLCKNFHHLLFGGIVKYRATLGLGRRRHQRRSSLGGERCIERRLNNTHTNWIVKVIVSKIDASETHPPIIINLAEDEEEADDEYGDVEEVVATPLENT</sequence>
<proteinExistence type="predicted"/>
<gene>
    <name evidence="1" type="ORF">TCEB3V08_LOCUS2267</name>
</gene>